<protein>
    <submittedName>
        <fullName evidence="1">Uncharacterized protein</fullName>
    </submittedName>
</protein>
<gene>
    <name evidence="1" type="ORF">RBWH47_01426</name>
</gene>
<sequence length="47" mass="5205">MTTVLTSTGQSSGRIEVDFILCLAENLHAAPEDYRRNDHSDDQIGNL</sequence>
<comment type="caution">
    <text evidence="1">The sequence shown here is derived from an EMBL/GenBank/DDBJ whole genome shotgun (WGS) entry which is preliminary data.</text>
</comment>
<proteinExistence type="predicted"/>
<name>F2AQR7_RHOBT</name>
<organism evidence="1 2">
    <name type="scientific">Rhodopirellula baltica WH47</name>
    <dbReference type="NCBI Taxonomy" id="991778"/>
    <lineage>
        <taxon>Bacteria</taxon>
        <taxon>Pseudomonadati</taxon>
        <taxon>Planctomycetota</taxon>
        <taxon>Planctomycetia</taxon>
        <taxon>Pirellulales</taxon>
        <taxon>Pirellulaceae</taxon>
        <taxon>Rhodopirellula</taxon>
    </lineage>
</organism>
<accession>F2AQR7</accession>
<dbReference type="EMBL" id="AFAR01000120">
    <property type="protein sequence ID" value="EGF27971.1"/>
    <property type="molecule type" value="Genomic_DNA"/>
</dbReference>
<dbReference type="Proteomes" id="UP000006222">
    <property type="component" value="Unassembled WGS sequence"/>
</dbReference>
<dbReference type="AlphaFoldDB" id="F2AQR7"/>
<evidence type="ECO:0000313" key="1">
    <source>
        <dbReference type="EMBL" id="EGF27971.1"/>
    </source>
</evidence>
<evidence type="ECO:0000313" key="2">
    <source>
        <dbReference type="Proteomes" id="UP000006222"/>
    </source>
</evidence>
<reference evidence="1 2" key="1">
    <citation type="journal article" date="2013" name="Mar. Genomics">
        <title>Expression of sulfatases in Rhodopirellula baltica and the diversity of sulfatases in the genus Rhodopirellula.</title>
        <authorList>
            <person name="Wegner C.E."/>
            <person name="Richter-Heitmann T."/>
            <person name="Klindworth A."/>
            <person name="Klockow C."/>
            <person name="Richter M."/>
            <person name="Achstetter T."/>
            <person name="Glockner F.O."/>
            <person name="Harder J."/>
        </authorList>
    </citation>
    <scope>NUCLEOTIDE SEQUENCE [LARGE SCALE GENOMIC DNA]</scope>
    <source>
        <strain evidence="1 2">WH47</strain>
    </source>
</reference>